<keyword evidence="2" id="KW-0812">Transmembrane</keyword>
<protein>
    <recommendedName>
        <fullName evidence="3">SHOCT domain-containing protein</fullName>
    </recommendedName>
</protein>
<accession>A0A3A6Q9R8</accession>
<proteinExistence type="predicted"/>
<name>A0A3A6Q9R8_9EURY</name>
<evidence type="ECO:0000259" key="3">
    <source>
        <dbReference type="Pfam" id="PF09851"/>
    </source>
</evidence>
<evidence type="ECO:0000256" key="2">
    <source>
        <dbReference type="SAM" id="Phobius"/>
    </source>
</evidence>
<feature type="domain" description="SHOCT" evidence="3">
    <location>
        <begin position="49"/>
        <end position="76"/>
    </location>
</feature>
<comment type="caution">
    <text evidence="4">The sequence shown here is derived from an EMBL/GenBank/DDBJ whole genome shotgun (WGS) entry which is preliminary data.</text>
</comment>
<dbReference type="Proteomes" id="UP000276588">
    <property type="component" value="Unassembled WGS sequence"/>
</dbReference>
<keyword evidence="5" id="KW-1185">Reference proteome</keyword>
<keyword evidence="2" id="KW-1133">Transmembrane helix</keyword>
<evidence type="ECO:0000313" key="5">
    <source>
        <dbReference type="Proteomes" id="UP000276588"/>
    </source>
</evidence>
<evidence type="ECO:0000256" key="1">
    <source>
        <dbReference type="SAM" id="MobiDB-lite"/>
    </source>
</evidence>
<organism evidence="4 5">
    <name type="scientific">Halonotius aquaticus</name>
    <dbReference type="NCBI Taxonomy" id="2216978"/>
    <lineage>
        <taxon>Archaea</taxon>
        <taxon>Methanobacteriati</taxon>
        <taxon>Methanobacteriota</taxon>
        <taxon>Stenosarchaea group</taxon>
        <taxon>Halobacteria</taxon>
        <taxon>Halobacteriales</taxon>
        <taxon>Haloferacaceae</taxon>
        <taxon>Halonotius</taxon>
    </lineage>
</organism>
<dbReference type="InterPro" id="IPR018649">
    <property type="entry name" value="SHOCT"/>
</dbReference>
<keyword evidence="2" id="KW-0472">Membrane</keyword>
<gene>
    <name evidence="4" type="ORF">DM826_09210</name>
</gene>
<reference evidence="4 5" key="1">
    <citation type="submission" date="2018-06" db="EMBL/GenBank/DDBJ databases">
        <title>Halonotius sp. F13-13 a new haloarchaeeon isolated from a solar saltern from Isla Cristina, Huelva, Spain.</title>
        <authorList>
            <person name="Duran-Viseras A."/>
            <person name="Sanchez-Porro C."/>
            <person name="Ventosa A."/>
        </authorList>
    </citation>
    <scope>NUCLEOTIDE SEQUENCE [LARGE SCALE GENOMIC DNA]</scope>
    <source>
        <strain evidence="4 5">F13-13</strain>
    </source>
</reference>
<feature type="compositionally biased region" description="Polar residues" evidence="1">
    <location>
        <begin position="94"/>
        <end position="104"/>
    </location>
</feature>
<dbReference type="AlphaFoldDB" id="A0A3A6Q9R8"/>
<dbReference type="EMBL" id="QKNY01000014">
    <property type="protein sequence ID" value="RJX42594.1"/>
    <property type="molecule type" value="Genomic_DNA"/>
</dbReference>
<dbReference type="Pfam" id="PF09851">
    <property type="entry name" value="SHOCT"/>
    <property type="match status" value="1"/>
</dbReference>
<sequence>MALTGFAYLGGYVSRWVFILTTGLTNAAFALWIGWRWLAIRRAEPTDRAAIEELKHRYAAGELSDAEFERRLSELLDADEAVATADIDVGDAPQSATTDPEPTE</sequence>
<feature type="transmembrane region" description="Helical" evidence="2">
    <location>
        <begin position="16"/>
        <end position="38"/>
    </location>
</feature>
<evidence type="ECO:0000313" key="4">
    <source>
        <dbReference type="EMBL" id="RJX42594.1"/>
    </source>
</evidence>
<feature type="region of interest" description="Disordered" evidence="1">
    <location>
        <begin position="84"/>
        <end position="104"/>
    </location>
</feature>